<dbReference type="RefSeq" id="WP_068620718.1">
    <property type="nucleotide sequence ID" value="NZ_FJNB01000001.1"/>
</dbReference>
<dbReference type="PANTHER" id="PTHR11851:SF186">
    <property type="entry name" value="INACTIVE METALLOPROTEASE YMFF-RELATED"/>
    <property type="match status" value="1"/>
</dbReference>
<evidence type="ECO:0000313" key="2">
    <source>
        <dbReference type="EMBL" id="CZQ82659.1"/>
    </source>
</evidence>
<dbReference type="SUPFAM" id="SSF63411">
    <property type="entry name" value="LuxS/MPP-like metallohydrolase"/>
    <property type="match status" value="2"/>
</dbReference>
<dbReference type="NCBIfam" id="NF047422">
    <property type="entry name" value="YfmF_fam"/>
    <property type="match status" value="1"/>
</dbReference>
<sequence length="422" mass="47917">MEYTLKEGVTAYIEPSDKYKTVLIQYKFRTNFSGKTATERSLVKNMLETNSKRYPSQNEMDLKMASLYGATLHTQSQRFGKQHVVTLSLSVVNDKFIGGDDTLLEEAFAFLEEIIFRPNAADGKFHEKTFQREKENLNNYFESLIEDKSAYARTRLNHVLFEGTDQAFQGIGDAGFLKEISAGSLYECYEEMIGSDQLDILVSGDVAPERILKILDAQDLPGRRETAKEVFYFREKTAEPVNAGESQDINQGKLFFGFSSPVYYMNEHYFAGLVFDGLFGGFPHSKLFQNVREKESLAYTASSGLDFLRGVMTVGTGIEFEKRDQVEKIVLAQLRDMQAGDFPDELIAQTKNMLINHYKQNDDYQGRSLAKQYQDILIIEKPLSQEQWIAGLNAVTREQIIAVAEKMSLQAIFFLKGEAADE</sequence>
<organism evidence="2 4">
    <name type="scientific">Trichococcus ilyis</name>
    <dbReference type="NCBI Taxonomy" id="640938"/>
    <lineage>
        <taxon>Bacteria</taxon>
        <taxon>Bacillati</taxon>
        <taxon>Bacillota</taxon>
        <taxon>Bacilli</taxon>
        <taxon>Lactobacillales</taxon>
        <taxon>Carnobacteriaceae</taxon>
        <taxon>Trichococcus</taxon>
    </lineage>
</organism>
<evidence type="ECO:0000259" key="1">
    <source>
        <dbReference type="Pfam" id="PF05193"/>
    </source>
</evidence>
<name>A0A143Y645_9LACT</name>
<dbReference type="Pfam" id="PF05193">
    <property type="entry name" value="Peptidase_M16_C"/>
    <property type="match status" value="1"/>
</dbReference>
<evidence type="ECO:0000313" key="4">
    <source>
        <dbReference type="Proteomes" id="UP000076878"/>
    </source>
</evidence>
<reference evidence="2 4" key="1">
    <citation type="submission" date="2016-02" db="EMBL/GenBank/DDBJ databases">
        <authorList>
            <person name="Wen L."/>
            <person name="He K."/>
            <person name="Yang H."/>
        </authorList>
    </citation>
    <scope>NUCLEOTIDE SEQUENCE [LARGE SCALE GENOMIC DNA]</scope>
    <source>
        <strain evidence="2">Trichococcus_R210</strain>
    </source>
</reference>
<evidence type="ECO:0000313" key="3">
    <source>
        <dbReference type="EMBL" id="SEI49575.1"/>
    </source>
</evidence>
<accession>A0A143Y645</accession>
<dbReference type="PANTHER" id="PTHR11851">
    <property type="entry name" value="METALLOPROTEASE"/>
    <property type="match status" value="1"/>
</dbReference>
<dbReference type="OrthoDB" id="9762085at2"/>
<dbReference type="EMBL" id="FNYT01000001">
    <property type="protein sequence ID" value="SEI49575.1"/>
    <property type="molecule type" value="Genomic_DNA"/>
</dbReference>
<feature type="domain" description="Peptidase M16 C-terminal" evidence="1">
    <location>
        <begin position="180"/>
        <end position="354"/>
    </location>
</feature>
<keyword evidence="5" id="KW-1185">Reference proteome</keyword>
<dbReference type="Proteomes" id="UP000076878">
    <property type="component" value="Unassembled WGS sequence"/>
</dbReference>
<reference evidence="3 5" key="2">
    <citation type="submission" date="2016-10" db="EMBL/GenBank/DDBJ databases">
        <authorList>
            <person name="Varghese N."/>
            <person name="Submissions S."/>
        </authorList>
    </citation>
    <scope>NUCLEOTIDE SEQUENCE [LARGE SCALE GENOMIC DNA]</scope>
    <source>
        <strain evidence="3 5">DSM 22150</strain>
    </source>
</reference>
<dbReference type="EMBL" id="FJNB01000001">
    <property type="protein sequence ID" value="CZQ82659.1"/>
    <property type="molecule type" value="Genomic_DNA"/>
</dbReference>
<dbReference type="InterPro" id="IPR007863">
    <property type="entry name" value="Peptidase_M16_C"/>
</dbReference>
<evidence type="ECO:0000313" key="5">
    <source>
        <dbReference type="Proteomes" id="UP000199280"/>
    </source>
</evidence>
<dbReference type="InterPro" id="IPR050361">
    <property type="entry name" value="MPP/UQCRC_Complex"/>
</dbReference>
<gene>
    <name evidence="3" type="ORF">SAMN05216375_10130</name>
    <name evidence="2" type="ORF">TR210_237</name>
</gene>
<dbReference type="GO" id="GO:0046872">
    <property type="term" value="F:metal ion binding"/>
    <property type="evidence" value="ECO:0007669"/>
    <property type="project" value="InterPro"/>
</dbReference>
<dbReference type="Proteomes" id="UP000199280">
    <property type="component" value="Unassembled WGS sequence"/>
</dbReference>
<proteinExistence type="predicted"/>
<dbReference type="STRING" id="640938.TR210_237"/>
<dbReference type="InterPro" id="IPR011249">
    <property type="entry name" value="Metalloenz_LuxS/M16"/>
</dbReference>
<dbReference type="AlphaFoldDB" id="A0A143Y645"/>
<protein>
    <submittedName>
        <fullName evidence="3">Predicted Zn-dependent peptidase</fullName>
    </submittedName>
</protein>
<dbReference type="Gene3D" id="3.30.830.10">
    <property type="entry name" value="Metalloenzyme, LuxS/M16 peptidase-like"/>
    <property type="match status" value="2"/>
</dbReference>